<reference evidence="2 3" key="1">
    <citation type="journal article" date="2011" name="J. Bacteriol.">
        <title>Complete genome sequence of the type strain Cupriavidus necator N-1.</title>
        <authorList>
            <person name="Poehlein A."/>
            <person name="Kusian B."/>
            <person name="Friedrich B."/>
            <person name="Daniel R."/>
            <person name="Bowien B."/>
        </authorList>
    </citation>
    <scope>NUCLEOTIDE SEQUENCE [LARGE SCALE GENOMIC DNA]</scope>
    <source>
        <strain evidence="3">ATCC 43291 / DSM 13513 / CCUG 52238 / LMG 8453 / N-1</strain>
    </source>
</reference>
<gene>
    <name evidence="2" type="ordered locus">CNE_1c18790</name>
</gene>
<feature type="region of interest" description="Disordered" evidence="1">
    <location>
        <begin position="32"/>
        <end position="76"/>
    </location>
</feature>
<evidence type="ECO:0000256" key="1">
    <source>
        <dbReference type="SAM" id="MobiDB-lite"/>
    </source>
</evidence>
<accession>G0EX46</accession>
<proteinExistence type="predicted"/>
<dbReference type="KEGG" id="cnc:CNE_1c18790"/>
<dbReference type="EMBL" id="CP002877">
    <property type="protein sequence ID" value="AEI77219.1"/>
    <property type="molecule type" value="Genomic_DNA"/>
</dbReference>
<dbReference type="Proteomes" id="UP000006798">
    <property type="component" value="Chromosome 1"/>
</dbReference>
<dbReference type="HOGENOM" id="CLU_2648405_0_0_4"/>
<sequence>MMVFLLSIRLSAAAGRTLAPIAGRNRAAALVKRRPNARTASSGIAGGRYHRRYNGLPSAHRRQPVAPVHPCPERTR</sequence>
<feature type="compositionally biased region" description="Basic residues" evidence="1">
    <location>
        <begin position="48"/>
        <end position="63"/>
    </location>
</feature>
<protein>
    <submittedName>
        <fullName evidence="2">Uncharacterized protein</fullName>
    </submittedName>
</protein>
<name>G0EX46_CUPNN</name>
<organism evidence="2 3">
    <name type="scientific">Cupriavidus necator (strain ATCC 43291 / DSM 13513 / CCUG 52238 / LMG 8453 / N-1)</name>
    <name type="common">Ralstonia eutropha</name>
    <dbReference type="NCBI Taxonomy" id="1042878"/>
    <lineage>
        <taxon>Bacteria</taxon>
        <taxon>Pseudomonadati</taxon>
        <taxon>Pseudomonadota</taxon>
        <taxon>Betaproteobacteria</taxon>
        <taxon>Burkholderiales</taxon>
        <taxon>Burkholderiaceae</taxon>
        <taxon>Cupriavidus</taxon>
    </lineage>
</organism>
<evidence type="ECO:0000313" key="2">
    <source>
        <dbReference type="EMBL" id="AEI77219.1"/>
    </source>
</evidence>
<dbReference type="AlphaFoldDB" id="G0EX46"/>
<evidence type="ECO:0000313" key="3">
    <source>
        <dbReference type="Proteomes" id="UP000006798"/>
    </source>
</evidence>